<feature type="domain" description="Cupin type-2" evidence="1">
    <location>
        <begin position="58"/>
        <end position="125"/>
    </location>
</feature>
<evidence type="ECO:0000313" key="3">
    <source>
        <dbReference type="Proteomes" id="UP000004633"/>
    </source>
</evidence>
<dbReference type="EMBL" id="AECV01000024">
    <property type="protein sequence ID" value="EFW29405.1"/>
    <property type="molecule type" value="Genomic_DNA"/>
</dbReference>
<dbReference type="CDD" id="cd02230">
    <property type="entry name" value="cupin_HP0902-like"/>
    <property type="match status" value="1"/>
</dbReference>
<gene>
    <name evidence="2" type="ORF">HMPREF9555_01433</name>
</gene>
<sequence length="131" mass="14143">MYAKVIIYKTIYRGGTIMAILNNIAHTQTLLLKEQVAYADGQVISKTLVQNKGLGITLFAFAKGEGVSTHESKGDALVTALEGEGVITIDDTVYNIKEGESIVMPARHPHSVYASKDSGFKMLLVVAFPEA</sequence>
<dbReference type="InterPro" id="IPR013096">
    <property type="entry name" value="Cupin_2"/>
</dbReference>
<proteinExistence type="predicted"/>
<dbReference type="HOGENOM" id="CLU_141446_3_0_9"/>
<evidence type="ECO:0000259" key="1">
    <source>
        <dbReference type="Pfam" id="PF07883"/>
    </source>
</evidence>
<dbReference type="PANTHER" id="PTHR37694:SF1">
    <property type="entry name" value="SLR8022 PROTEIN"/>
    <property type="match status" value="1"/>
</dbReference>
<dbReference type="STRING" id="749551.HMPREF9555_01433"/>
<dbReference type="InterPro" id="IPR011051">
    <property type="entry name" value="RmlC_Cupin_sf"/>
</dbReference>
<accession>E7N360</accession>
<organism evidence="2 3">
    <name type="scientific">Selenomonas artemidis F0399</name>
    <dbReference type="NCBI Taxonomy" id="749551"/>
    <lineage>
        <taxon>Bacteria</taxon>
        <taxon>Bacillati</taxon>
        <taxon>Bacillota</taxon>
        <taxon>Negativicutes</taxon>
        <taxon>Selenomonadales</taxon>
        <taxon>Selenomonadaceae</taxon>
        <taxon>Selenomonas</taxon>
    </lineage>
</organism>
<name>E7N360_9FIRM</name>
<dbReference type="InterPro" id="IPR014710">
    <property type="entry name" value="RmlC-like_jellyroll"/>
</dbReference>
<reference evidence="2 3" key="1">
    <citation type="submission" date="2010-08" db="EMBL/GenBank/DDBJ databases">
        <authorList>
            <person name="Weinstock G."/>
            <person name="Sodergren E."/>
            <person name="Clifton S."/>
            <person name="Fulton L."/>
            <person name="Fulton B."/>
            <person name="Courtney L."/>
            <person name="Fronick C."/>
            <person name="Harrison M."/>
            <person name="Strong C."/>
            <person name="Farmer C."/>
            <person name="Delahaunty K."/>
            <person name="Markovic C."/>
            <person name="Hall O."/>
            <person name="Minx P."/>
            <person name="Tomlinson C."/>
            <person name="Mitreva M."/>
            <person name="Hou S."/>
            <person name="Chen J."/>
            <person name="Wollam A."/>
            <person name="Pepin K.H."/>
            <person name="Johnson M."/>
            <person name="Bhonagiri V."/>
            <person name="Zhang X."/>
            <person name="Suruliraj S."/>
            <person name="Warren W."/>
            <person name="Chinwalla A."/>
            <person name="Mardis E.R."/>
            <person name="Wilson R.K."/>
        </authorList>
    </citation>
    <scope>NUCLEOTIDE SEQUENCE [LARGE SCALE GENOMIC DNA]</scope>
    <source>
        <strain evidence="2 3">F0399</strain>
    </source>
</reference>
<dbReference type="Pfam" id="PF07883">
    <property type="entry name" value="Cupin_2"/>
    <property type="match status" value="1"/>
</dbReference>
<keyword evidence="3" id="KW-1185">Reference proteome</keyword>
<protein>
    <submittedName>
        <fullName evidence="2">Cupin domain protein</fullName>
    </submittedName>
</protein>
<evidence type="ECO:0000313" key="2">
    <source>
        <dbReference type="EMBL" id="EFW29405.1"/>
    </source>
</evidence>
<dbReference type="SUPFAM" id="SSF51182">
    <property type="entry name" value="RmlC-like cupins"/>
    <property type="match status" value="1"/>
</dbReference>
<dbReference type="AlphaFoldDB" id="E7N360"/>
<dbReference type="PANTHER" id="PTHR37694">
    <property type="entry name" value="SLR8022 PROTEIN"/>
    <property type="match status" value="1"/>
</dbReference>
<dbReference type="Gene3D" id="2.60.120.10">
    <property type="entry name" value="Jelly Rolls"/>
    <property type="match status" value="1"/>
</dbReference>
<comment type="caution">
    <text evidence="2">The sequence shown here is derived from an EMBL/GenBank/DDBJ whole genome shotgun (WGS) entry which is preliminary data.</text>
</comment>
<dbReference type="Proteomes" id="UP000004633">
    <property type="component" value="Unassembled WGS sequence"/>
</dbReference>